<dbReference type="AlphaFoldDB" id="F9G249"/>
<dbReference type="PANTHER" id="PTHR40618:SF1">
    <property type="entry name" value="B-ZIP TRANSCRIPTION FACTOR (EUROFUNG)"/>
    <property type="match status" value="1"/>
</dbReference>
<dbReference type="SMART" id="SM00338">
    <property type="entry name" value="BRLZ"/>
    <property type="match status" value="1"/>
</dbReference>
<evidence type="ECO:0000259" key="2">
    <source>
        <dbReference type="PROSITE" id="PS50217"/>
    </source>
</evidence>
<gene>
    <name evidence="3" type="ORF">FOXB_12731</name>
</gene>
<feature type="region of interest" description="Disordered" evidence="1">
    <location>
        <begin position="143"/>
        <end position="177"/>
    </location>
</feature>
<feature type="compositionally biased region" description="Basic residues" evidence="1">
    <location>
        <begin position="143"/>
        <end position="159"/>
    </location>
</feature>
<organism evidence="3">
    <name type="scientific">Fusarium oxysporum (strain Fo5176)</name>
    <name type="common">Fusarium vascular wilt</name>
    <dbReference type="NCBI Taxonomy" id="660025"/>
    <lineage>
        <taxon>Eukaryota</taxon>
        <taxon>Fungi</taxon>
        <taxon>Dikarya</taxon>
        <taxon>Ascomycota</taxon>
        <taxon>Pezizomycotina</taxon>
        <taxon>Sordariomycetes</taxon>
        <taxon>Hypocreomycetidae</taxon>
        <taxon>Hypocreales</taxon>
        <taxon>Nectriaceae</taxon>
        <taxon>Fusarium</taxon>
        <taxon>Fusarium oxysporum species complex</taxon>
    </lineage>
</organism>
<dbReference type="GO" id="GO:0003700">
    <property type="term" value="F:DNA-binding transcription factor activity"/>
    <property type="evidence" value="ECO:0007669"/>
    <property type="project" value="InterPro"/>
</dbReference>
<protein>
    <recommendedName>
        <fullName evidence="2">BZIP domain-containing protein</fullName>
    </recommendedName>
</protein>
<dbReference type="SUPFAM" id="SSF57959">
    <property type="entry name" value="Leucine zipper domain"/>
    <property type="match status" value="1"/>
</dbReference>
<accession>F9G249</accession>
<dbReference type="InterPro" id="IPR046347">
    <property type="entry name" value="bZIP_sf"/>
</dbReference>
<name>F9G249_FUSOF</name>
<sequence length="177" mass="20714">MTRASPHSGPHLTIEDRHRDLILMVNNNEHVTWERSLPDESRCEVQAGTYVTAEVTVQGSRTRGRPRKFAISAEEQRERRRAQNRKAQRVYRERKDRLIGELQMQICALQQQNSQLHGVQNPLELQQANNETELRRVYERQWSHRSTRERKLSNGRRRSLGGFHYHGALRGNADGVQ</sequence>
<comment type="caution">
    <text evidence="3">The sequence shown here is derived from an EMBL/GenBank/DDBJ whole genome shotgun (WGS) entry which is preliminary data.</text>
</comment>
<dbReference type="Gene3D" id="1.20.5.170">
    <property type="match status" value="1"/>
</dbReference>
<dbReference type="OrthoDB" id="2118689at2759"/>
<dbReference type="EMBL" id="AFQF01003183">
    <property type="protein sequence ID" value="EGU76755.1"/>
    <property type="molecule type" value="Genomic_DNA"/>
</dbReference>
<dbReference type="CDD" id="cd14688">
    <property type="entry name" value="bZIP_YAP"/>
    <property type="match status" value="1"/>
</dbReference>
<evidence type="ECO:0000313" key="3">
    <source>
        <dbReference type="EMBL" id="EGU76755.1"/>
    </source>
</evidence>
<feature type="domain" description="BZIP" evidence="2">
    <location>
        <begin position="74"/>
        <end position="116"/>
    </location>
</feature>
<proteinExistence type="predicted"/>
<dbReference type="PANTHER" id="PTHR40618">
    <property type="entry name" value="B-ZIP TRANSCRIPTION FACTOR (EUROFUNG)-RELATED"/>
    <property type="match status" value="1"/>
</dbReference>
<dbReference type="InterPro" id="IPR004827">
    <property type="entry name" value="bZIP"/>
</dbReference>
<evidence type="ECO:0000256" key="1">
    <source>
        <dbReference type="SAM" id="MobiDB-lite"/>
    </source>
</evidence>
<reference evidence="3" key="1">
    <citation type="journal article" date="2012" name="Mol. Plant Microbe Interact.">
        <title>A highly conserved effector in Fusarium oxysporum is required for full virulence on Arabidopsis.</title>
        <authorList>
            <person name="Thatcher L.F."/>
            <person name="Gardiner D.M."/>
            <person name="Kazan K."/>
            <person name="Manners J."/>
        </authorList>
    </citation>
    <scope>NUCLEOTIDE SEQUENCE [LARGE SCALE GENOMIC DNA]</scope>
    <source>
        <strain evidence="3">Fo5176</strain>
    </source>
</reference>
<dbReference type="PROSITE" id="PS50217">
    <property type="entry name" value="BZIP"/>
    <property type="match status" value="1"/>
</dbReference>